<dbReference type="AlphaFoldDB" id="A0A1D9DZV3"/>
<dbReference type="SUPFAM" id="SSF46785">
    <property type="entry name" value="Winged helix' DNA-binding domain"/>
    <property type="match status" value="1"/>
</dbReference>
<dbReference type="Pfam" id="PF09339">
    <property type="entry name" value="HTH_IclR"/>
    <property type="match status" value="1"/>
</dbReference>
<gene>
    <name evidence="2" type="ORF">A4Z71_05095</name>
</gene>
<proteinExistence type="predicted"/>
<dbReference type="Gene3D" id="1.10.10.10">
    <property type="entry name" value="Winged helix-like DNA-binding domain superfamily/Winged helix DNA-binding domain"/>
    <property type="match status" value="1"/>
</dbReference>
<evidence type="ECO:0000259" key="1">
    <source>
        <dbReference type="Pfam" id="PF09339"/>
    </source>
</evidence>
<evidence type="ECO:0000313" key="2">
    <source>
        <dbReference type="EMBL" id="AOY56334.1"/>
    </source>
</evidence>
<name>A0A1D9DZV3_9MICO</name>
<dbReference type="InterPro" id="IPR036390">
    <property type="entry name" value="WH_DNA-bd_sf"/>
</dbReference>
<dbReference type="EMBL" id="CP015208">
    <property type="protein sequence ID" value="AOY56334.1"/>
    <property type="molecule type" value="Genomic_DNA"/>
</dbReference>
<organism evidence="2 3">
    <name type="scientific">Candidatus Rhodoluna planktonica</name>
    <dbReference type="NCBI Taxonomy" id="535712"/>
    <lineage>
        <taxon>Bacteria</taxon>
        <taxon>Bacillati</taxon>
        <taxon>Actinomycetota</taxon>
        <taxon>Actinomycetes</taxon>
        <taxon>Micrococcales</taxon>
        <taxon>Microbacteriaceae</taxon>
        <taxon>Luna cluster</taxon>
        <taxon>Luna-1 subcluster</taxon>
        <taxon>Rhodoluna</taxon>
    </lineage>
</organism>
<dbReference type="GO" id="GO:0006355">
    <property type="term" value="P:regulation of DNA-templated transcription"/>
    <property type="evidence" value="ECO:0007669"/>
    <property type="project" value="InterPro"/>
</dbReference>
<dbReference type="InterPro" id="IPR005471">
    <property type="entry name" value="Tscrpt_reg_IclR_N"/>
</dbReference>
<feature type="domain" description="HTH iclR-type" evidence="1">
    <location>
        <begin position="12"/>
        <end position="53"/>
    </location>
</feature>
<sequence length="94" mass="10504">MSWTFLTNHGHVMVYLAEAPEARLKDIAAVVGITERSAHGILQDLAEAGYVSKVKSGRRNYYSLNTDLALRHPAESNHKIGELLDLFRSPKLDK</sequence>
<dbReference type="Proteomes" id="UP000243784">
    <property type="component" value="Chromosome"/>
</dbReference>
<dbReference type="InterPro" id="IPR011991">
    <property type="entry name" value="ArsR-like_HTH"/>
</dbReference>
<dbReference type="CDD" id="cd00090">
    <property type="entry name" value="HTH_ARSR"/>
    <property type="match status" value="1"/>
</dbReference>
<evidence type="ECO:0000313" key="3">
    <source>
        <dbReference type="Proteomes" id="UP000243784"/>
    </source>
</evidence>
<accession>A0A1D9DZV3</accession>
<dbReference type="STRING" id="535712.A4Z71_05095"/>
<dbReference type="InterPro" id="IPR036388">
    <property type="entry name" value="WH-like_DNA-bd_sf"/>
</dbReference>
<keyword evidence="3" id="KW-1185">Reference proteome</keyword>
<reference evidence="2 3" key="1">
    <citation type="journal article" date="2016" name="Biochim. Biophys. Acta">
        <title>Photochemical characterization of actinorhodopsin and its functional existence in the natural host.</title>
        <authorList>
            <person name="Nakamura S."/>
            <person name="Kikukawa T."/>
            <person name="Tamogami J."/>
            <person name="Kamiya M."/>
            <person name="Aizawa T."/>
            <person name="Hahn M.W."/>
            <person name="Ihara K."/>
            <person name="Kamo N."/>
            <person name="Demura M."/>
        </authorList>
    </citation>
    <scope>NUCLEOTIDE SEQUENCE [LARGE SCALE GENOMIC DNA]</scope>
    <source>
        <strain evidence="2 3">MWH-Dar1</strain>
    </source>
</reference>
<protein>
    <submittedName>
        <fullName evidence="2">AsnC family transcriptional regulator</fullName>
    </submittedName>
</protein>
<dbReference type="KEGG" id="rpla:A4Z71_05095"/>
<dbReference type="GO" id="GO:0003677">
    <property type="term" value="F:DNA binding"/>
    <property type="evidence" value="ECO:0007669"/>
    <property type="project" value="InterPro"/>
</dbReference>
<dbReference type="RefSeq" id="WP_070954839.1">
    <property type="nucleotide sequence ID" value="NZ_CP015208.1"/>
</dbReference>